<protein>
    <recommendedName>
        <fullName evidence="8">J domain-containing protein</fullName>
    </recommendedName>
</protein>
<evidence type="ECO:0000259" key="8">
    <source>
        <dbReference type="PROSITE" id="PS50076"/>
    </source>
</evidence>
<dbReference type="InterPro" id="IPR018253">
    <property type="entry name" value="DnaJ_domain_CS"/>
</dbReference>
<feature type="region of interest" description="Disordered" evidence="6">
    <location>
        <begin position="59"/>
        <end position="111"/>
    </location>
</feature>
<name>A0AA48I6Y4_9TREE</name>
<feature type="domain" description="J" evidence="8">
    <location>
        <begin position="134"/>
        <end position="198"/>
    </location>
</feature>
<dbReference type="GO" id="GO:0030544">
    <property type="term" value="F:Hsp70 protein binding"/>
    <property type="evidence" value="ECO:0007669"/>
    <property type="project" value="TreeGrafter"/>
</dbReference>
<dbReference type="GO" id="GO:0005789">
    <property type="term" value="C:endoplasmic reticulum membrane"/>
    <property type="evidence" value="ECO:0007669"/>
    <property type="project" value="UniProtKB-SubCell"/>
</dbReference>
<dbReference type="InterPro" id="IPR015399">
    <property type="entry name" value="DUF1977_DnaJ-like"/>
</dbReference>
<dbReference type="FunFam" id="1.10.287.110:FF:000070">
    <property type="entry name" value="Endoplasmic reticulum protein, putative"/>
    <property type="match status" value="1"/>
</dbReference>
<dbReference type="InterPro" id="IPR001623">
    <property type="entry name" value="DnaJ_domain"/>
</dbReference>
<dbReference type="EMBL" id="AP028214">
    <property type="protein sequence ID" value="BEI90854.1"/>
    <property type="molecule type" value="Genomic_DNA"/>
</dbReference>
<proteinExistence type="predicted"/>
<evidence type="ECO:0000256" key="4">
    <source>
        <dbReference type="ARBA" id="ARBA00022989"/>
    </source>
</evidence>
<evidence type="ECO:0000256" key="1">
    <source>
        <dbReference type="ARBA" id="ARBA00004389"/>
    </source>
</evidence>
<keyword evidence="10" id="KW-1185">Reference proteome</keyword>
<comment type="subcellular location">
    <subcellularLocation>
        <location evidence="1">Endoplasmic reticulum membrane</location>
        <topology evidence="1">Single-pass membrane protein</topology>
    </subcellularLocation>
</comment>
<dbReference type="PROSITE" id="PS50076">
    <property type="entry name" value="DNAJ_2"/>
    <property type="match status" value="1"/>
</dbReference>
<evidence type="ECO:0000256" key="5">
    <source>
        <dbReference type="ARBA" id="ARBA00023136"/>
    </source>
</evidence>
<dbReference type="PANTHER" id="PTHR43908:SF3">
    <property type="entry name" value="AT29763P-RELATED"/>
    <property type="match status" value="1"/>
</dbReference>
<dbReference type="Proteomes" id="UP001233271">
    <property type="component" value="Chromosome 3"/>
</dbReference>
<evidence type="ECO:0000256" key="3">
    <source>
        <dbReference type="ARBA" id="ARBA00022824"/>
    </source>
</evidence>
<keyword evidence="3" id="KW-0256">Endoplasmic reticulum</keyword>
<accession>A0AA48I6Y4</accession>
<gene>
    <name evidence="9" type="primary">HLJ1</name>
    <name evidence="9" type="ORF">CcaverHIS019_0309240</name>
</gene>
<evidence type="ECO:0000313" key="9">
    <source>
        <dbReference type="EMBL" id="BEI90854.1"/>
    </source>
</evidence>
<dbReference type="PRINTS" id="PR00625">
    <property type="entry name" value="JDOMAIN"/>
</dbReference>
<dbReference type="Gene3D" id="1.10.287.110">
    <property type="entry name" value="DnaJ domain"/>
    <property type="match status" value="1"/>
</dbReference>
<dbReference type="InterPro" id="IPR051100">
    <property type="entry name" value="DnaJ_subfamily_B/C"/>
</dbReference>
<dbReference type="Pfam" id="PF00226">
    <property type="entry name" value="DnaJ"/>
    <property type="match status" value="1"/>
</dbReference>
<dbReference type="PANTHER" id="PTHR43908">
    <property type="entry name" value="AT29763P-RELATED"/>
    <property type="match status" value="1"/>
</dbReference>
<evidence type="ECO:0000256" key="2">
    <source>
        <dbReference type="ARBA" id="ARBA00022692"/>
    </source>
</evidence>
<dbReference type="GO" id="GO:0071218">
    <property type="term" value="P:cellular response to misfolded protein"/>
    <property type="evidence" value="ECO:0007669"/>
    <property type="project" value="TreeGrafter"/>
</dbReference>
<dbReference type="AlphaFoldDB" id="A0AA48I6Y4"/>
<evidence type="ECO:0000256" key="7">
    <source>
        <dbReference type="SAM" id="Phobius"/>
    </source>
</evidence>
<keyword evidence="4 7" id="KW-1133">Transmembrane helix</keyword>
<dbReference type="InterPro" id="IPR036869">
    <property type="entry name" value="J_dom_sf"/>
</dbReference>
<feature type="transmembrane region" description="Helical" evidence="7">
    <location>
        <begin position="293"/>
        <end position="315"/>
    </location>
</feature>
<reference evidence="9" key="1">
    <citation type="journal article" date="2023" name="BMC Genomics">
        <title>Chromosome-level genome assemblies of Cutaneotrichosporon spp. (Trichosporonales, Basidiomycota) reveal imbalanced evolution between nucleotide sequences and chromosome synteny.</title>
        <authorList>
            <person name="Kobayashi Y."/>
            <person name="Kayamori A."/>
            <person name="Aoki K."/>
            <person name="Shiwa Y."/>
            <person name="Matsutani M."/>
            <person name="Fujita N."/>
            <person name="Sugita T."/>
            <person name="Iwasaki W."/>
            <person name="Tanaka N."/>
            <person name="Takashima M."/>
        </authorList>
    </citation>
    <scope>NUCLEOTIDE SEQUENCE</scope>
    <source>
        <strain evidence="9">HIS019</strain>
    </source>
</reference>
<evidence type="ECO:0000313" key="10">
    <source>
        <dbReference type="Proteomes" id="UP001233271"/>
    </source>
</evidence>
<keyword evidence="2 7" id="KW-0812">Transmembrane</keyword>
<dbReference type="RefSeq" id="XP_060456119.1">
    <property type="nucleotide sequence ID" value="XM_060599424.1"/>
</dbReference>
<dbReference type="SMART" id="SM00271">
    <property type="entry name" value="DnaJ"/>
    <property type="match status" value="1"/>
</dbReference>
<keyword evidence="5 7" id="KW-0472">Membrane</keyword>
<dbReference type="Pfam" id="PF09320">
    <property type="entry name" value="DUF1977"/>
    <property type="match status" value="1"/>
</dbReference>
<sequence length="448" mass="48997">MEGNKEEALRCLGIAQRHRAASNHAAALRFARKSVSLYSTPEGEKMVLLIQQEISVSGAASGTDSASEARSPPTSGATTPTPQAKSSGVEEHVTTARQRATASSASSAEKKPGVKYTVKQIEVVARVKRCRHHAYYEILAVEKTCTENDVKRAYKKLALALHPDKNNAPGADEAFKMVSKAFQVLSDKGLREVYDMNPTIDPTQRGGGGGGGSGMARGFPGGGGMRFQTHPGFQQEMNPEDLFNMFFGGGGMDQGFGGPFGGGARVYTFGGPRRRPGQFANARGEDMTPSSPLMAFLPVLLLVAFVLFSLLPSLFGDTTPDPGFTFRPTNRFSEARHTTPRNVNYYVNPTEWESSAVWQSVPEQYRQRKDAAQFSSKLKNFEFDVEQTQIQHLQAECRAFDNARQRKIAEEAGVFGWGADYAKIRELRSQTNAACEQLRKWGVSTLAY</sequence>
<feature type="compositionally biased region" description="Low complexity" evidence="6">
    <location>
        <begin position="95"/>
        <end position="107"/>
    </location>
</feature>
<feature type="compositionally biased region" description="Low complexity" evidence="6">
    <location>
        <begin position="71"/>
        <end position="82"/>
    </location>
</feature>
<dbReference type="CDD" id="cd06257">
    <property type="entry name" value="DnaJ"/>
    <property type="match status" value="1"/>
</dbReference>
<dbReference type="SUPFAM" id="SSF46565">
    <property type="entry name" value="Chaperone J-domain"/>
    <property type="match status" value="1"/>
</dbReference>
<dbReference type="PROSITE" id="PS00636">
    <property type="entry name" value="DNAJ_1"/>
    <property type="match status" value="1"/>
</dbReference>
<dbReference type="GeneID" id="85494724"/>
<evidence type="ECO:0000256" key="6">
    <source>
        <dbReference type="SAM" id="MobiDB-lite"/>
    </source>
</evidence>
<dbReference type="KEGG" id="ccac:CcaHIS019_0309240"/>
<organism evidence="9 10">
    <name type="scientific">Cutaneotrichosporon cavernicola</name>
    <dbReference type="NCBI Taxonomy" id="279322"/>
    <lineage>
        <taxon>Eukaryota</taxon>
        <taxon>Fungi</taxon>
        <taxon>Dikarya</taxon>
        <taxon>Basidiomycota</taxon>
        <taxon>Agaricomycotina</taxon>
        <taxon>Tremellomycetes</taxon>
        <taxon>Trichosporonales</taxon>
        <taxon>Trichosporonaceae</taxon>
        <taxon>Cutaneotrichosporon</taxon>
    </lineage>
</organism>
<feature type="compositionally biased region" description="Polar residues" evidence="6">
    <location>
        <begin position="59"/>
        <end position="68"/>
    </location>
</feature>